<gene>
    <name evidence="3" type="primary">fdhD</name>
    <name evidence="4" type="ORF">SAMN05192580_3774</name>
</gene>
<dbReference type="GO" id="GO:0005737">
    <property type="term" value="C:cytoplasm"/>
    <property type="evidence" value="ECO:0007669"/>
    <property type="project" value="UniProtKB-SubCell"/>
</dbReference>
<accession>A0A1I6MA35</accession>
<dbReference type="RefSeq" id="WP_093317463.1">
    <property type="nucleotide sequence ID" value="NZ_FOZG01000003.1"/>
</dbReference>
<dbReference type="Gene3D" id="3.10.20.10">
    <property type="match status" value="1"/>
</dbReference>
<evidence type="ECO:0000313" key="5">
    <source>
        <dbReference type="Proteomes" id="UP000198824"/>
    </source>
</evidence>
<evidence type="ECO:0000313" key="4">
    <source>
        <dbReference type="EMBL" id="SFS12575.1"/>
    </source>
</evidence>
<comment type="caution">
    <text evidence="3">Lacks conserved residue(s) required for the propagation of feature annotation.</text>
</comment>
<keyword evidence="1 3" id="KW-0963">Cytoplasm</keyword>
<reference evidence="4 5" key="1">
    <citation type="submission" date="2016-10" db="EMBL/GenBank/DDBJ databases">
        <authorList>
            <person name="de Groot N.N."/>
        </authorList>
    </citation>
    <scope>NUCLEOTIDE SEQUENCE [LARGE SCALE GENOMIC DNA]</scope>
    <source>
        <strain evidence="4 5">S5-249</strain>
    </source>
</reference>
<comment type="subcellular location">
    <subcellularLocation>
        <location evidence="3">Cytoplasm</location>
    </subcellularLocation>
</comment>
<dbReference type="EMBL" id="FOZG01000003">
    <property type="protein sequence ID" value="SFS12575.1"/>
    <property type="molecule type" value="Genomic_DNA"/>
</dbReference>
<protein>
    <recommendedName>
        <fullName evidence="3">Sulfur carrier protein FdhD</fullName>
    </recommendedName>
</protein>
<dbReference type="PANTHER" id="PTHR30592">
    <property type="entry name" value="FORMATE DEHYDROGENASE"/>
    <property type="match status" value="1"/>
</dbReference>
<dbReference type="PIRSF" id="PIRSF015626">
    <property type="entry name" value="FdhD"/>
    <property type="match status" value="1"/>
</dbReference>
<dbReference type="PANTHER" id="PTHR30592:SF1">
    <property type="entry name" value="SULFUR CARRIER PROTEIN FDHD"/>
    <property type="match status" value="1"/>
</dbReference>
<evidence type="ECO:0000256" key="3">
    <source>
        <dbReference type="HAMAP-Rule" id="MF_00187"/>
    </source>
</evidence>
<evidence type="ECO:0000256" key="2">
    <source>
        <dbReference type="ARBA" id="ARBA00023150"/>
    </source>
</evidence>
<dbReference type="Proteomes" id="UP000198824">
    <property type="component" value="Unassembled WGS sequence"/>
</dbReference>
<dbReference type="Pfam" id="PF02634">
    <property type="entry name" value="FdhD-NarQ"/>
    <property type="match status" value="1"/>
</dbReference>
<sequence>MDHVPACFTRIAASGERTKIERPVAAEVPVAIEYDGIGYAVLMATPSDLPDLARGFAIAERLVDGMDEPVPAEAHETARGIVLRASLPVGRRDRLLDRVRHRATESGCGLCGVESLDQALRPLPRIAAVSQAGDAALFAALAALRDHQPLAQATGAVHAAALCGADGAIRLVREDVGRHNALDKLIGAMAAGGLGWDGGFALLSSRCSFELVEKAALAGCPLLVTVSAATGLALARAREAGLRLVTLARADAVLES</sequence>
<evidence type="ECO:0000256" key="1">
    <source>
        <dbReference type="ARBA" id="ARBA00022490"/>
    </source>
</evidence>
<dbReference type="HAMAP" id="MF_00187">
    <property type="entry name" value="FdhD"/>
    <property type="match status" value="1"/>
</dbReference>
<feature type="active site" description="Cysteine persulfide intermediate" evidence="3">
    <location>
        <position position="108"/>
    </location>
</feature>
<dbReference type="OrthoDB" id="3197277at2"/>
<comment type="function">
    <text evidence="3">Required for formate dehydrogenase (FDH) activity. Acts as a sulfur carrier protein that transfers sulfur from IscS to the molybdenum cofactor prior to its insertion into FDH.</text>
</comment>
<organism evidence="4 5">
    <name type="scientific">Sphingomonas jatrophae</name>
    <dbReference type="NCBI Taxonomy" id="1166337"/>
    <lineage>
        <taxon>Bacteria</taxon>
        <taxon>Pseudomonadati</taxon>
        <taxon>Pseudomonadota</taxon>
        <taxon>Alphaproteobacteria</taxon>
        <taxon>Sphingomonadales</taxon>
        <taxon>Sphingomonadaceae</taxon>
        <taxon>Sphingomonas</taxon>
    </lineage>
</organism>
<comment type="similarity">
    <text evidence="3">Belongs to the FdhD family.</text>
</comment>
<dbReference type="AlphaFoldDB" id="A0A1I6MA35"/>
<keyword evidence="5" id="KW-1185">Reference proteome</keyword>
<dbReference type="Gene3D" id="3.40.140.10">
    <property type="entry name" value="Cytidine Deaminase, domain 2"/>
    <property type="match status" value="1"/>
</dbReference>
<dbReference type="NCBIfam" id="TIGR00129">
    <property type="entry name" value="fdhD_narQ"/>
    <property type="match status" value="1"/>
</dbReference>
<dbReference type="STRING" id="1166337.SAMN05192580_3774"/>
<dbReference type="SUPFAM" id="SSF53927">
    <property type="entry name" value="Cytidine deaminase-like"/>
    <property type="match status" value="1"/>
</dbReference>
<name>A0A1I6MA35_9SPHN</name>
<proteinExistence type="inferred from homology"/>
<dbReference type="InterPro" id="IPR016193">
    <property type="entry name" value="Cytidine_deaminase-like"/>
</dbReference>
<dbReference type="GO" id="GO:0016783">
    <property type="term" value="F:sulfurtransferase activity"/>
    <property type="evidence" value="ECO:0007669"/>
    <property type="project" value="InterPro"/>
</dbReference>
<dbReference type="GO" id="GO:0006777">
    <property type="term" value="P:Mo-molybdopterin cofactor biosynthetic process"/>
    <property type="evidence" value="ECO:0007669"/>
    <property type="project" value="UniProtKB-UniRule"/>
</dbReference>
<dbReference type="GO" id="GO:0097163">
    <property type="term" value="F:sulfur carrier activity"/>
    <property type="evidence" value="ECO:0007669"/>
    <property type="project" value="UniProtKB-UniRule"/>
</dbReference>
<dbReference type="InterPro" id="IPR003786">
    <property type="entry name" value="FdhD"/>
</dbReference>
<keyword evidence="2 3" id="KW-0501">Molybdenum cofactor biosynthesis</keyword>